<accession>A0AAV0IGF0</accession>
<comment type="caution">
    <text evidence="5">The sequence shown here is derived from an EMBL/GenBank/DDBJ whole genome shotgun (WGS) entry which is preliminary data.</text>
</comment>
<dbReference type="GO" id="GO:0005576">
    <property type="term" value="C:extracellular region"/>
    <property type="evidence" value="ECO:0007669"/>
    <property type="project" value="UniProtKB-SubCell"/>
</dbReference>
<keyword evidence="3" id="KW-0732">Signal</keyword>
<keyword evidence="6" id="KW-1185">Reference proteome</keyword>
<dbReference type="PANTHER" id="PTHR33599:SF20">
    <property type="entry name" value="PROTEIN IDA"/>
    <property type="match status" value="1"/>
</dbReference>
<evidence type="ECO:0000313" key="6">
    <source>
        <dbReference type="Proteomes" id="UP001154282"/>
    </source>
</evidence>
<dbReference type="GO" id="GO:0010227">
    <property type="term" value="P:floral organ abscission"/>
    <property type="evidence" value="ECO:0007669"/>
    <property type="project" value="InterPro"/>
</dbReference>
<evidence type="ECO:0000256" key="3">
    <source>
        <dbReference type="ARBA" id="ARBA00022729"/>
    </source>
</evidence>
<dbReference type="AlphaFoldDB" id="A0AAV0IGF0"/>
<feature type="compositionally biased region" description="Polar residues" evidence="4">
    <location>
        <begin position="15"/>
        <end position="29"/>
    </location>
</feature>
<dbReference type="PANTHER" id="PTHR33599">
    <property type="entry name" value="PROTEIN IDA-LIKE 5"/>
    <property type="match status" value="1"/>
</dbReference>
<evidence type="ECO:0000256" key="2">
    <source>
        <dbReference type="ARBA" id="ARBA00022525"/>
    </source>
</evidence>
<feature type="region of interest" description="Disordered" evidence="4">
    <location>
        <begin position="1"/>
        <end position="35"/>
    </location>
</feature>
<proteinExistence type="predicted"/>
<organism evidence="5 6">
    <name type="scientific">Linum tenue</name>
    <dbReference type="NCBI Taxonomy" id="586396"/>
    <lineage>
        <taxon>Eukaryota</taxon>
        <taxon>Viridiplantae</taxon>
        <taxon>Streptophyta</taxon>
        <taxon>Embryophyta</taxon>
        <taxon>Tracheophyta</taxon>
        <taxon>Spermatophyta</taxon>
        <taxon>Magnoliopsida</taxon>
        <taxon>eudicotyledons</taxon>
        <taxon>Gunneridae</taxon>
        <taxon>Pentapetalae</taxon>
        <taxon>rosids</taxon>
        <taxon>fabids</taxon>
        <taxon>Malpighiales</taxon>
        <taxon>Linaceae</taxon>
        <taxon>Linum</taxon>
    </lineage>
</organism>
<dbReference type="InterPro" id="IPR039639">
    <property type="entry name" value="IDA-like"/>
</dbReference>
<keyword evidence="2" id="KW-0964">Secreted</keyword>
<evidence type="ECO:0000313" key="5">
    <source>
        <dbReference type="EMBL" id="CAI0396073.1"/>
    </source>
</evidence>
<reference evidence="5" key="1">
    <citation type="submission" date="2022-08" db="EMBL/GenBank/DDBJ databases">
        <authorList>
            <person name="Gutierrez-Valencia J."/>
        </authorList>
    </citation>
    <scope>NUCLEOTIDE SEQUENCE</scope>
</reference>
<evidence type="ECO:0000256" key="1">
    <source>
        <dbReference type="ARBA" id="ARBA00004239"/>
    </source>
</evidence>
<sequence>MGFLPKGMPIPPSAPSRQHNSIGPQSTAAGSGGGG</sequence>
<dbReference type="EMBL" id="CAMGYJ010000003">
    <property type="protein sequence ID" value="CAI0396073.1"/>
    <property type="molecule type" value="Genomic_DNA"/>
</dbReference>
<dbReference type="Proteomes" id="UP001154282">
    <property type="component" value="Unassembled WGS sequence"/>
</dbReference>
<evidence type="ECO:0000256" key="4">
    <source>
        <dbReference type="SAM" id="MobiDB-lite"/>
    </source>
</evidence>
<protein>
    <submittedName>
        <fullName evidence="5">Uncharacterized protein</fullName>
    </submittedName>
</protein>
<name>A0AAV0IGF0_9ROSI</name>
<comment type="subcellular location">
    <subcellularLocation>
        <location evidence="1">Secreted</location>
        <location evidence="1">Extracellular space</location>
    </subcellularLocation>
</comment>
<gene>
    <name evidence="5" type="ORF">LITE_LOCUS8970</name>
</gene>